<organism evidence="4">
    <name type="scientific">Melampsora larici-populina (strain 98AG31 / pathotype 3-4-7)</name>
    <name type="common">Poplar leaf rust fungus</name>
    <dbReference type="NCBI Taxonomy" id="747676"/>
    <lineage>
        <taxon>Eukaryota</taxon>
        <taxon>Fungi</taxon>
        <taxon>Dikarya</taxon>
        <taxon>Basidiomycota</taxon>
        <taxon>Pucciniomycotina</taxon>
        <taxon>Pucciniomycetes</taxon>
        <taxon>Pucciniales</taxon>
        <taxon>Melampsoraceae</taxon>
        <taxon>Melampsora</taxon>
    </lineage>
</organism>
<name>F4RH96_MELLP</name>
<dbReference type="RefSeq" id="XP_007408491.1">
    <property type="nucleotide sequence ID" value="XM_007408429.1"/>
</dbReference>
<dbReference type="PANTHER" id="PTHR43213">
    <property type="entry name" value="BIFUNCTIONAL DTTP/UTP PYROPHOSPHATASE/METHYLTRANSFERASE PROTEIN-RELATED"/>
    <property type="match status" value="1"/>
</dbReference>
<evidence type="ECO:0008006" key="5">
    <source>
        <dbReference type="Google" id="ProtNLM"/>
    </source>
</evidence>
<dbReference type="eggNOG" id="KOG1509">
    <property type="taxonomic scope" value="Eukaryota"/>
</dbReference>
<dbReference type="OrthoDB" id="10267058at2759"/>
<reference evidence="4" key="1">
    <citation type="journal article" date="2011" name="Proc. Natl. Acad. Sci. U.S.A.">
        <title>Obligate biotrophy features unraveled by the genomic analysis of rust fungi.</title>
        <authorList>
            <person name="Duplessis S."/>
            <person name="Cuomo C.A."/>
            <person name="Lin Y.-C."/>
            <person name="Aerts A."/>
            <person name="Tisserant E."/>
            <person name="Veneault-Fourrey C."/>
            <person name="Joly D.L."/>
            <person name="Hacquard S."/>
            <person name="Amselem J."/>
            <person name="Cantarel B.L."/>
            <person name="Chiu R."/>
            <person name="Coutinho P.M."/>
            <person name="Feau N."/>
            <person name="Field M."/>
            <person name="Frey P."/>
            <person name="Gelhaye E."/>
            <person name="Goldberg J."/>
            <person name="Grabherr M.G."/>
            <person name="Kodira C.D."/>
            <person name="Kohler A."/>
            <person name="Kuees U."/>
            <person name="Lindquist E.A."/>
            <person name="Lucas S.M."/>
            <person name="Mago R."/>
            <person name="Mauceli E."/>
            <person name="Morin E."/>
            <person name="Murat C."/>
            <person name="Pangilinan J.L."/>
            <person name="Park R."/>
            <person name="Pearson M."/>
            <person name="Quesneville H."/>
            <person name="Rouhier N."/>
            <person name="Sakthikumar S."/>
            <person name="Salamov A.A."/>
            <person name="Schmutz J."/>
            <person name="Selles B."/>
            <person name="Shapiro H."/>
            <person name="Tanguay P."/>
            <person name="Tuskan G.A."/>
            <person name="Henrissat B."/>
            <person name="Van de Peer Y."/>
            <person name="Rouze P."/>
            <person name="Ellis J.G."/>
            <person name="Dodds P.N."/>
            <person name="Schein J.E."/>
            <person name="Zhong S."/>
            <person name="Hamelin R.C."/>
            <person name="Grigoriev I.V."/>
            <person name="Szabo L.J."/>
            <person name="Martin F."/>
        </authorList>
    </citation>
    <scope>NUCLEOTIDE SEQUENCE [LARGE SCALE GENOMIC DNA]</scope>
    <source>
        <strain evidence="4">98AG31 / pathotype 3-4-7</strain>
    </source>
</reference>
<sequence>MANLIDSKNALKLPIYNKLRNKRVILASSSERRINLLKSIGINPEVVPSTFKEDLDHETFNEFEEIDLKGIKYSLTNSTEKAIEVYTRLVEESPENAPDLVIGSDTIIQSYIPKSNQASIILEKPTSKSDQFKILKDLVTADEDKIIEVITSVTLVFPSLLSPGFKLKHLSEKTRIWFGDLNDEDLLAYIENGEGIDKAGGFAIQGIGSQFIKRIHGDYNNVVGFPIYAFLNLMKSLINEDDEFLSD</sequence>
<evidence type="ECO:0000313" key="4">
    <source>
        <dbReference type="Proteomes" id="UP000001072"/>
    </source>
</evidence>
<dbReference type="InterPro" id="IPR003697">
    <property type="entry name" value="Maf-like"/>
</dbReference>
<evidence type="ECO:0000256" key="1">
    <source>
        <dbReference type="ARBA" id="ARBA00001968"/>
    </source>
</evidence>
<keyword evidence="2" id="KW-0378">Hydrolase</keyword>
<dbReference type="Proteomes" id="UP000001072">
    <property type="component" value="Unassembled WGS sequence"/>
</dbReference>
<dbReference type="FunCoup" id="F4RH96">
    <property type="interactions" value="44"/>
</dbReference>
<dbReference type="KEGG" id="mlr:MELLADRAFT_85040"/>
<keyword evidence="4" id="KW-1185">Reference proteome</keyword>
<protein>
    <recommendedName>
        <fullName evidence="5">Maf-like protein</fullName>
    </recommendedName>
</protein>
<evidence type="ECO:0000256" key="2">
    <source>
        <dbReference type="ARBA" id="ARBA00022801"/>
    </source>
</evidence>
<dbReference type="PANTHER" id="PTHR43213:SF5">
    <property type="entry name" value="BIFUNCTIONAL DTTP_UTP PYROPHOSPHATASE_METHYLTRANSFERASE PROTEIN-RELATED"/>
    <property type="match status" value="1"/>
</dbReference>
<dbReference type="SUPFAM" id="SSF52972">
    <property type="entry name" value="ITPase-like"/>
    <property type="match status" value="1"/>
</dbReference>
<dbReference type="PIRSF" id="PIRSF006305">
    <property type="entry name" value="Maf"/>
    <property type="match status" value="1"/>
</dbReference>
<dbReference type="Pfam" id="PF02545">
    <property type="entry name" value="Maf"/>
    <property type="match status" value="1"/>
</dbReference>
<dbReference type="AlphaFoldDB" id="F4RH96"/>
<evidence type="ECO:0000313" key="3">
    <source>
        <dbReference type="EMBL" id="EGG08293.1"/>
    </source>
</evidence>
<dbReference type="HAMAP" id="MF_00528">
    <property type="entry name" value="Maf"/>
    <property type="match status" value="1"/>
</dbReference>
<dbReference type="HOGENOM" id="CLU_040416_0_2_1"/>
<dbReference type="Gene3D" id="3.90.950.10">
    <property type="match status" value="1"/>
</dbReference>
<dbReference type="EMBL" id="GL883101">
    <property type="protein sequence ID" value="EGG08293.1"/>
    <property type="molecule type" value="Genomic_DNA"/>
</dbReference>
<proteinExistence type="inferred from homology"/>
<gene>
    <name evidence="3" type="ORF">MELLADRAFT_85040</name>
</gene>
<dbReference type="GeneID" id="18933702"/>
<dbReference type="STRING" id="747676.F4RH96"/>
<dbReference type="InterPro" id="IPR029001">
    <property type="entry name" value="ITPase-like_fam"/>
</dbReference>
<dbReference type="CDD" id="cd00555">
    <property type="entry name" value="Maf"/>
    <property type="match status" value="1"/>
</dbReference>
<dbReference type="InParanoid" id="F4RH96"/>
<dbReference type="VEuPathDB" id="FungiDB:MELLADRAFT_85040"/>
<dbReference type="GO" id="GO:0047429">
    <property type="term" value="F:nucleoside triphosphate diphosphatase activity"/>
    <property type="evidence" value="ECO:0007669"/>
    <property type="project" value="InterPro"/>
</dbReference>
<comment type="cofactor">
    <cofactor evidence="1">
        <name>a divalent metal cation</name>
        <dbReference type="ChEBI" id="CHEBI:60240"/>
    </cofactor>
</comment>
<accession>F4RH96</accession>